<keyword evidence="1" id="KW-0378">Hydrolase</keyword>
<dbReference type="InterPro" id="IPR041796">
    <property type="entry name" value="Mre11_N"/>
</dbReference>
<gene>
    <name evidence="3" type="ORF">ACFQRG_01495</name>
</gene>
<dbReference type="PIRSF" id="PIRSF033091">
    <property type="entry name" value="Pesterase_YhaO"/>
    <property type="match status" value="1"/>
</dbReference>
<comment type="caution">
    <text evidence="3">The sequence shown here is derived from an EMBL/GenBank/DDBJ whole genome shotgun (WGS) entry which is preliminary data.</text>
</comment>
<dbReference type="Gene3D" id="3.60.21.10">
    <property type="match status" value="1"/>
</dbReference>
<dbReference type="InterPro" id="IPR004843">
    <property type="entry name" value="Calcineurin-like_PHP"/>
</dbReference>
<dbReference type="EMBL" id="JBHTCO010000002">
    <property type="protein sequence ID" value="MFC7391667.1"/>
    <property type="molecule type" value="Genomic_DNA"/>
</dbReference>
<keyword evidence="4" id="KW-1185">Reference proteome</keyword>
<dbReference type="PANTHER" id="PTHR30337">
    <property type="entry name" value="COMPONENT OF ATP-DEPENDENT DSDNA EXONUCLEASE"/>
    <property type="match status" value="1"/>
</dbReference>
<dbReference type="InterPro" id="IPR014576">
    <property type="entry name" value="Pesterase_YhaO"/>
</dbReference>
<dbReference type="Proteomes" id="UP001596505">
    <property type="component" value="Unassembled WGS sequence"/>
</dbReference>
<name>A0ABW2PQJ8_9BACL</name>
<evidence type="ECO:0000259" key="2">
    <source>
        <dbReference type="Pfam" id="PF00149"/>
    </source>
</evidence>
<evidence type="ECO:0000256" key="1">
    <source>
        <dbReference type="ARBA" id="ARBA00022801"/>
    </source>
</evidence>
<evidence type="ECO:0000313" key="3">
    <source>
        <dbReference type="EMBL" id="MFC7391667.1"/>
    </source>
</evidence>
<feature type="domain" description="Calcineurin-like phosphoesterase" evidence="2">
    <location>
        <begin position="3"/>
        <end position="200"/>
    </location>
</feature>
<evidence type="ECO:0000313" key="4">
    <source>
        <dbReference type="Proteomes" id="UP001596505"/>
    </source>
</evidence>
<organism evidence="3 4">
    <name type="scientific">Scopulibacillus cellulosilyticus</name>
    <dbReference type="NCBI Taxonomy" id="2665665"/>
    <lineage>
        <taxon>Bacteria</taxon>
        <taxon>Bacillati</taxon>
        <taxon>Bacillota</taxon>
        <taxon>Bacilli</taxon>
        <taxon>Bacillales</taxon>
        <taxon>Sporolactobacillaceae</taxon>
        <taxon>Scopulibacillus</taxon>
    </lineage>
</organism>
<dbReference type="SUPFAM" id="SSF56300">
    <property type="entry name" value="Metallo-dependent phosphatases"/>
    <property type="match status" value="1"/>
</dbReference>
<dbReference type="Pfam" id="PF00149">
    <property type="entry name" value="Metallophos"/>
    <property type="match status" value="1"/>
</dbReference>
<sequence>MSIRFIHAADCHLDRPFSGVSQYPPHLAERFQESTFTALERLIGRAILEKVDFIIFAGDIYDQNHRSLRAQKRFVKNMNLLRNHDIDVYITHGNHDFLDDKNHLLNLPENVHVFGPTVSMIPFDKQGRPRVHLYGFSYPKRHVLDDMSYAYQKKDGADYHVGILHGSVLGNHDHDVYAPFTIKSLIEKDFDYWALGHIHKRQNLNNEPPIHYPGNIQGANIKETGEKGALLVDLDHDEAKVSFIQTADVIWLDEIVSVSDCSSIDGLINKIESLKENLRQEAGVITRLTLTGSGPLHYMLYDETVLEEMLDACRDGEEDSESFVWVMSIHVRTKPEWDREQLLSSPYFTGDLLRLSHQESTIIDMVSDLYNHRRAKRYLDTLNKDEELEILNEAETLLIDGLYDLEKDGKNVQNQSD</sequence>
<dbReference type="GO" id="GO:0004527">
    <property type="term" value="F:exonuclease activity"/>
    <property type="evidence" value="ECO:0007669"/>
    <property type="project" value="UniProtKB-KW"/>
</dbReference>
<proteinExistence type="predicted"/>
<protein>
    <submittedName>
        <fullName evidence="3">Exonuclease SbcCD subunit D</fullName>
    </submittedName>
</protein>
<dbReference type="CDD" id="cd00840">
    <property type="entry name" value="MPP_Mre11_N"/>
    <property type="match status" value="1"/>
</dbReference>
<dbReference type="InterPro" id="IPR029052">
    <property type="entry name" value="Metallo-depent_PP-like"/>
</dbReference>
<reference evidence="4" key="1">
    <citation type="journal article" date="2019" name="Int. J. Syst. Evol. Microbiol.">
        <title>The Global Catalogue of Microorganisms (GCM) 10K type strain sequencing project: providing services to taxonomists for standard genome sequencing and annotation.</title>
        <authorList>
            <consortium name="The Broad Institute Genomics Platform"/>
            <consortium name="The Broad Institute Genome Sequencing Center for Infectious Disease"/>
            <person name="Wu L."/>
            <person name="Ma J."/>
        </authorList>
    </citation>
    <scope>NUCLEOTIDE SEQUENCE [LARGE SCALE GENOMIC DNA]</scope>
    <source>
        <strain evidence="4">CGMCC 1.16305</strain>
    </source>
</reference>
<dbReference type="InterPro" id="IPR050535">
    <property type="entry name" value="DNA_Repair-Maintenance_Comp"/>
</dbReference>
<keyword evidence="3" id="KW-0269">Exonuclease</keyword>
<keyword evidence="3" id="KW-0540">Nuclease</keyword>
<dbReference type="RefSeq" id="WP_380962907.1">
    <property type="nucleotide sequence ID" value="NZ_JBHTCO010000002.1"/>
</dbReference>
<dbReference type="PANTHER" id="PTHR30337:SF7">
    <property type="entry name" value="PHOSPHOESTERASE"/>
    <property type="match status" value="1"/>
</dbReference>
<accession>A0ABW2PQJ8</accession>